<organism evidence="8 9">
    <name type="scientific">Niveibacterium umoris</name>
    <dbReference type="NCBI Taxonomy" id="1193620"/>
    <lineage>
        <taxon>Bacteria</taxon>
        <taxon>Pseudomonadati</taxon>
        <taxon>Pseudomonadota</taxon>
        <taxon>Betaproteobacteria</taxon>
        <taxon>Rhodocyclales</taxon>
        <taxon>Rhodocyclaceae</taxon>
        <taxon>Niveibacterium</taxon>
    </lineage>
</organism>
<evidence type="ECO:0000256" key="5">
    <source>
        <dbReference type="ARBA" id="ARBA00023288"/>
    </source>
</evidence>
<name>A0A840BII8_9RHOO</name>
<gene>
    <name evidence="6" type="primary">lptE</name>
    <name evidence="8" type="ORF">GGR36_002108</name>
</gene>
<protein>
    <recommendedName>
        <fullName evidence="6">LPS-assembly lipoprotein LptE</fullName>
    </recommendedName>
</protein>
<evidence type="ECO:0000256" key="4">
    <source>
        <dbReference type="ARBA" id="ARBA00023237"/>
    </source>
</evidence>
<dbReference type="AlphaFoldDB" id="A0A840BII8"/>
<keyword evidence="5 6" id="KW-0449">Lipoprotein</keyword>
<dbReference type="Proteomes" id="UP000561045">
    <property type="component" value="Unassembled WGS sequence"/>
</dbReference>
<keyword evidence="3 6" id="KW-0564">Palmitate</keyword>
<dbReference type="PANTHER" id="PTHR38098">
    <property type="entry name" value="LPS-ASSEMBLY LIPOPROTEIN LPTE"/>
    <property type="match status" value="1"/>
</dbReference>
<accession>A0A840BII8</accession>
<dbReference type="HAMAP" id="MF_01186">
    <property type="entry name" value="LPS_assembly_LptE"/>
    <property type="match status" value="1"/>
</dbReference>
<dbReference type="RefSeq" id="WP_183634578.1">
    <property type="nucleotide sequence ID" value="NZ_BAABLE010000011.1"/>
</dbReference>
<evidence type="ECO:0000256" key="7">
    <source>
        <dbReference type="SAM" id="SignalP"/>
    </source>
</evidence>
<dbReference type="GO" id="GO:0009279">
    <property type="term" value="C:cell outer membrane"/>
    <property type="evidence" value="ECO:0007669"/>
    <property type="project" value="UniProtKB-SubCell"/>
</dbReference>
<proteinExistence type="inferred from homology"/>
<reference evidence="8 9" key="1">
    <citation type="submission" date="2020-08" db="EMBL/GenBank/DDBJ databases">
        <title>Genomic Encyclopedia of Type Strains, Phase IV (KMG-IV): sequencing the most valuable type-strain genomes for metagenomic binning, comparative biology and taxonomic classification.</title>
        <authorList>
            <person name="Goeker M."/>
        </authorList>
    </citation>
    <scope>NUCLEOTIDE SEQUENCE [LARGE SCALE GENOMIC DNA]</scope>
    <source>
        <strain evidence="8 9">DSM 106739</strain>
    </source>
</reference>
<keyword evidence="4 6" id="KW-0998">Cell outer membrane</keyword>
<evidence type="ECO:0000313" key="9">
    <source>
        <dbReference type="Proteomes" id="UP000561045"/>
    </source>
</evidence>
<comment type="caution">
    <text evidence="8">The sequence shown here is derived from an EMBL/GenBank/DDBJ whole genome shotgun (WGS) entry which is preliminary data.</text>
</comment>
<evidence type="ECO:0000256" key="1">
    <source>
        <dbReference type="ARBA" id="ARBA00022729"/>
    </source>
</evidence>
<evidence type="ECO:0000256" key="2">
    <source>
        <dbReference type="ARBA" id="ARBA00023136"/>
    </source>
</evidence>
<keyword evidence="9" id="KW-1185">Reference proteome</keyword>
<dbReference type="Pfam" id="PF04390">
    <property type="entry name" value="LptE"/>
    <property type="match status" value="1"/>
</dbReference>
<keyword evidence="1 6" id="KW-0732">Signal</keyword>
<comment type="function">
    <text evidence="6">Together with LptD, is involved in the assembly of lipopolysaccharide (LPS) at the surface of the outer membrane. Required for the proper assembly of LptD. Binds LPS and may serve as the LPS recognition site at the outer membrane.</text>
</comment>
<dbReference type="InterPro" id="IPR007485">
    <property type="entry name" value="LPS_assembly_LptE"/>
</dbReference>
<evidence type="ECO:0000256" key="3">
    <source>
        <dbReference type="ARBA" id="ARBA00023139"/>
    </source>
</evidence>
<comment type="similarity">
    <text evidence="6">Belongs to the LptE lipoprotein family.</text>
</comment>
<dbReference type="EMBL" id="JACIET010000001">
    <property type="protein sequence ID" value="MBB4012800.1"/>
    <property type="molecule type" value="Genomic_DNA"/>
</dbReference>
<comment type="subcellular location">
    <subcellularLocation>
        <location evidence="6">Cell outer membrane</location>
        <topology evidence="6">Lipid-anchor</topology>
    </subcellularLocation>
</comment>
<comment type="subunit">
    <text evidence="6">Component of the lipopolysaccharide transport and assembly complex. Interacts with LptD.</text>
</comment>
<dbReference type="PROSITE" id="PS51257">
    <property type="entry name" value="PROKAR_LIPOPROTEIN"/>
    <property type="match status" value="1"/>
</dbReference>
<evidence type="ECO:0000256" key="6">
    <source>
        <dbReference type="HAMAP-Rule" id="MF_01186"/>
    </source>
</evidence>
<dbReference type="GO" id="GO:0001530">
    <property type="term" value="F:lipopolysaccharide binding"/>
    <property type="evidence" value="ECO:0007669"/>
    <property type="project" value="TreeGrafter"/>
</dbReference>
<feature type="signal peptide" evidence="7">
    <location>
        <begin position="1"/>
        <end position="26"/>
    </location>
</feature>
<dbReference type="GO" id="GO:0015920">
    <property type="term" value="P:lipopolysaccharide transport"/>
    <property type="evidence" value="ECO:0007669"/>
    <property type="project" value="TreeGrafter"/>
</dbReference>
<dbReference type="PANTHER" id="PTHR38098:SF1">
    <property type="entry name" value="LPS-ASSEMBLY LIPOPROTEIN LPTE"/>
    <property type="match status" value="1"/>
</dbReference>
<evidence type="ECO:0000313" key="8">
    <source>
        <dbReference type="EMBL" id="MBB4012800.1"/>
    </source>
</evidence>
<dbReference type="Gene3D" id="3.30.160.150">
    <property type="entry name" value="Lipoprotein like domain"/>
    <property type="match status" value="1"/>
</dbReference>
<dbReference type="GO" id="GO:1990351">
    <property type="term" value="C:transporter complex"/>
    <property type="evidence" value="ECO:0007669"/>
    <property type="project" value="TreeGrafter"/>
</dbReference>
<dbReference type="GO" id="GO:0043165">
    <property type="term" value="P:Gram-negative-bacterium-type cell outer membrane assembly"/>
    <property type="evidence" value="ECO:0007669"/>
    <property type="project" value="UniProtKB-UniRule"/>
</dbReference>
<keyword evidence="2 6" id="KW-0472">Membrane</keyword>
<feature type="chain" id="PRO_5032422340" description="LPS-assembly lipoprotein LptE" evidence="7">
    <location>
        <begin position="27"/>
        <end position="176"/>
    </location>
</feature>
<sequence length="176" mass="19730">MTRLRSALLLGCIALLSACGFHLRGAQPLPFKSIHLGVSAYSEAGANLRRQIAANGGTQVMEKADDAEVSLIIVQDVKERIILTLNTDGRVREYELRDRIVFKVVDRKGREVIPATELTARREITFNDSLVLAKEQEEAQYHREMENDLVQRILRRMASAPWPLPEIPATQSAPAR</sequence>